<dbReference type="FunFam" id="3.30.710.10:FF:000035">
    <property type="entry name" value="Elongin C transcription elongation factor"/>
    <property type="match status" value="1"/>
</dbReference>
<dbReference type="AlphaFoldDB" id="A0A9P0NN79"/>
<dbReference type="EMBL" id="OU899036">
    <property type="protein sequence ID" value="CAH1731368.1"/>
    <property type="molecule type" value="Genomic_DNA"/>
</dbReference>
<dbReference type="InterPro" id="IPR039948">
    <property type="entry name" value="ELC1"/>
</dbReference>
<sequence length="119" mass="13554">MSLLSITQNEENPRHGGCEGPNSMYIKLISSDEHEFIVKREHAMISSTITAMLTGPGQFLENQINEIRFRDIPSHILYVVCMYFAYKARYLNTTTEPPVFPISPLIARELLMAANFLDC</sequence>
<evidence type="ECO:0000256" key="2">
    <source>
        <dbReference type="ARBA" id="ARBA00009993"/>
    </source>
</evidence>
<reference evidence="6" key="2">
    <citation type="submission" date="2022-10" db="EMBL/GenBank/DDBJ databases">
        <authorList>
            <consortium name="ENA_rothamsted_submissions"/>
            <consortium name="culmorum"/>
            <person name="King R."/>
        </authorList>
    </citation>
    <scope>NUCLEOTIDE SEQUENCE</scope>
</reference>
<dbReference type="InterPro" id="IPR011333">
    <property type="entry name" value="SKP1/BTB/POZ_sf"/>
</dbReference>
<comment type="similarity">
    <text evidence="2">Belongs to the SKP1 family.</text>
</comment>
<dbReference type="SUPFAM" id="SSF54695">
    <property type="entry name" value="POZ domain"/>
    <property type="match status" value="1"/>
</dbReference>
<reference evidence="6" key="1">
    <citation type="submission" date="2022-02" db="EMBL/GenBank/DDBJ databases">
        <authorList>
            <person name="King R."/>
        </authorList>
    </citation>
    <scope>NUCLEOTIDE SEQUENCE</scope>
</reference>
<comment type="subcellular location">
    <subcellularLocation>
        <location evidence="1">Nucleus</location>
    </subcellularLocation>
</comment>
<keyword evidence="7" id="KW-1185">Reference proteome</keyword>
<dbReference type="Pfam" id="PF03931">
    <property type="entry name" value="Skp1_POZ"/>
    <property type="match status" value="1"/>
</dbReference>
<feature type="domain" description="SKP1 component POZ" evidence="5">
    <location>
        <begin position="25"/>
        <end position="86"/>
    </location>
</feature>
<name>A0A9P0NN79_APHGO</name>
<dbReference type="SMART" id="SM00512">
    <property type="entry name" value="Skp1"/>
    <property type="match status" value="1"/>
</dbReference>
<evidence type="ECO:0000259" key="5">
    <source>
        <dbReference type="Pfam" id="PF03931"/>
    </source>
</evidence>
<dbReference type="GO" id="GO:0005634">
    <property type="term" value="C:nucleus"/>
    <property type="evidence" value="ECO:0007669"/>
    <property type="project" value="UniProtKB-SubCell"/>
</dbReference>
<keyword evidence="4" id="KW-0539">Nucleus</keyword>
<dbReference type="Proteomes" id="UP001154329">
    <property type="component" value="Chromosome 3"/>
</dbReference>
<dbReference type="InterPro" id="IPR001232">
    <property type="entry name" value="SKP1-like"/>
</dbReference>
<dbReference type="Gene3D" id="3.30.710.10">
    <property type="entry name" value="Potassium Channel Kv1.1, Chain A"/>
    <property type="match status" value="1"/>
</dbReference>
<evidence type="ECO:0000313" key="7">
    <source>
        <dbReference type="Proteomes" id="UP001154329"/>
    </source>
</evidence>
<gene>
    <name evidence="6" type="ORF">APHIGO_LOCUS8094</name>
</gene>
<organism evidence="6 7">
    <name type="scientific">Aphis gossypii</name>
    <name type="common">Cotton aphid</name>
    <dbReference type="NCBI Taxonomy" id="80765"/>
    <lineage>
        <taxon>Eukaryota</taxon>
        <taxon>Metazoa</taxon>
        <taxon>Ecdysozoa</taxon>
        <taxon>Arthropoda</taxon>
        <taxon>Hexapoda</taxon>
        <taxon>Insecta</taxon>
        <taxon>Pterygota</taxon>
        <taxon>Neoptera</taxon>
        <taxon>Paraneoptera</taxon>
        <taxon>Hemiptera</taxon>
        <taxon>Sternorrhyncha</taxon>
        <taxon>Aphidomorpha</taxon>
        <taxon>Aphidoidea</taxon>
        <taxon>Aphididae</taxon>
        <taxon>Aphidini</taxon>
        <taxon>Aphis</taxon>
        <taxon>Aphis</taxon>
    </lineage>
</organism>
<dbReference type="PANTHER" id="PTHR20648">
    <property type="entry name" value="ELONGIN-C"/>
    <property type="match status" value="1"/>
</dbReference>
<evidence type="ECO:0000256" key="1">
    <source>
        <dbReference type="ARBA" id="ARBA00004123"/>
    </source>
</evidence>
<evidence type="ECO:0000256" key="4">
    <source>
        <dbReference type="ARBA" id="ARBA00023242"/>
    </source>
</evidence>
<evidence type="ECO:0000313" key="6">
    <source>
        <dbReference type="EMBL" id="CAH1731368.1"/>
    </source>
</evidence>
<dbReference type="GO" id="GO:0006511">
    <property type="term" value="P:ubiquitin-dependent protein catabolic process"/>
    <property type="evidence" value="ECO:0007669"/>
    <property type="project" value="InterPro"/>
</dbReference>
<evidence type="ECO:0000256" key="3">
    <source>
        <dbReference type="ARBA" id="ARBA00021347"/>
    </source>
</evidence>
<proteinExistence type="inferred from homology"/>
<accession>A0A9P0NN79</accession>
<dbReference type="CDD" id="cd18321">
    <property type="entry name" value="BTB_POZ_EloC"/>
    <property type="match status" value="1"/>
</dbReference>
<protein>
    <recommendedName>
        <fullName evidence="3">Elongin-C</fullName>
    </recommendedName>
</protein>
<dbReference type="InterPro" id="IPR016073">
    <property type="entry name" value="Skp1_comp_POZ"/>
</dbReference>